<gene>
    <name evidence="1" type="ORF">PHMEG_00023838</name>
</gene>
<comment type="caution">
    <text evidence="1">The sequence shown here is derived from an EMBL/GenBank/DDBJ whole genome shotgun (WGS) entry which is preliminary data.</text>
</comment>
<protein>
    <submittedName>
        <fullName evidence="1">Serine protease</fullName>
    </submittedName>
</protein>
<reference evidence="2" key="1">
    <citation type="submission" date="2017-03" db="EMBL/GenBank/DDBJ databases">
        <title>Phytopthora megakarya and P. palmivora, two closely related causual agents of cacao black pod achieved similar genome size and gene model numbers by different mechanisms.</title>
        <authorList>
            <person name="Ali S."/>
            <person name="Shao J."/>
            <person name="Larry D.J."/>
            <person name="Kronmiller B."/>
            <person name="Shen D."/>
            <person name="Strem M.D."/>
            <person name="Melnick R.L."/>
            <person name="Guiltinan M.J."/>
            <person name="Tyler B.M."/>
            <person name="Meinhardt L.W."/>
            <person name="Bailey B.A."/>
        </authorList>
    </citation>
    <scope>NUCLEOTIDE SEQUENCE [LARGE SCALE GENOMIC DNA]</scope>
    <source>
        <strain evidence="2">zdho120</strain>
    </source>
</reference>
<name>A0A225VF58_9STRA</name>
<keyword evidence="1" id="KW-0645">Protease</keyword>
<dbReference type="Proteomes" id="UP000198211">
    <property type="component" value="Unassembled WGS sequence"/>
</dbReference>
<organism evidence="1 2">
    <name type="scientific">Phytophthora megakarya</name>
    <dbReference type="NCBI Taxonomy" id="4795"/>
    <lineage>
        <taxon>Eukaryota</taxon>
        <taxon>Sar</taxon>
        <taxon>Stramenopiles</taxon>
        <taxon>Oomycota</taxon>
        <taxon>Peronosporomycetes</taxon>
        <taxon>Peronosporales</taxon>
        <taxon>Peronosporaceae</taxon>
        <taxon>Phytophthora</taxon>
    </lineage>
</organism>
<evidence type="ECO:0000313" key="1">
    <source>
        <dbReference type="EMBL" id="OWZ04286.1"/>
    </source>
</evidence>
<proteinExistence type="predicted"/>
<dbReference type="AlphaFoldDB" id="A0A225VF58"/>
<sequence length="139" mass="14825">MALSAAEEAKVSSDLLQTAQSDADARVDVLVQLASPSQALQDSCDRSASATLDHGQRASCVAASLQNFSEQTQQPVKELLDQHSELYDSSTFLWISNSVAVKGAHSELVTALAQLEAVEKIEMDQVVAFPTDENVFTAG</sequence>
<evidence type="ECO:0000313" key="2">
    <source>
        <dbReference type="Proteomes" id="UP000198211"/>
    </source>
</evidence>
<keyword evidence="2" id="KW-1185">Reference proteome</keyword>
<dbReference type="EMBL" id="NBNE01005045">
    <property type="protein sequence ID" value="OWZ04286.1"/>
    <property type="molecule type" value="Genomic_DNA"/>
</dbReference>
<dbReference type="GO" id="GO:0008233">
    <property type="term" value="F:peptidase activity"/>
    <property type="evidence" value="ECO:0007669"/>
    <property type="project" value="UniProtKB-KW"/>
</dbReference>
<accession>A0A225VF58</accession>
<dbReference type="OrthoDB" id="72542at2759"/>
<dbReference type="GO" id="GO:0006508">
    <property type="term" value="P:proteolysis"/>
    <property type="evidence" value="ECO:0007669"/>
    <property type="project" value="UniProtKB-KW"/>
</dbReference>
<keyword evidence="1" id="KW-0378">Hydrolase</keyword>